<dbReference type="SUPFAM" id="SSF50978">
    <property type="entry name" value="WD40 repeat-like"/>
    <property type="match status" value="1"/>
</dbReference>
<evidence type="ECO:0000313" key="5">
    <source>
        <dbReference type="Proteomes" id="UP000000267"/>
    </source>
</evidence>
<dbReference type="InParanoid" id="A7TEB4"/>
<dbReference type="HOGENOM" id="CLU_036100_0_0_1"/>
<dbReference type="OrthoDB" id="1930760at2759"/>
<dbReference type="Gene3D" id="2.130.10.10">
    <property type="entry name" value="YVTN repeat-like/Quinoprotein amine dehydrogenase"/>
    <property type="match status" value="1"/>
</dbReference>
<dbReference type="FunCoup" id="A7TEB4">
    <property type="interactions" value="126"/>
</dbReference>
<protein>
    <recommendedName>
        <fullName evidence="6">Diphthine methyltransferase</fullName>
    </recommendedName>
</protein>
<dbReference type="InterPro" id="IPR015943">
    <property type="entry name" value="WD40/YVTN_repeat-like_dom_sf"/>
</dbReference>
<dbReference type="Proteomes" id="UP000000267">
    <property type="component" value="Unassembled WGS sequence"/>
</dbReference>
<dbReference type="InterPro" id="IPR036322">
    <property type="entry name" value="WD40_repeat_dom_sf"/>
</dbReference>
<proteinExistence type="predicted"/>
<dbReference type="PhylomeDB" id="A7TEB4"/>
<keyword evidence="1" id="KW-0853">WD repeat</keyword>
<dbReference type="KEGG" id="vpo:Kpol_1002p84"/>
<evidence type="ECO:0000313" key="4">
    <source>
        <dbReference type="EMBL" id="EDO19436.1"/>
    </source>
</evidence>
<gene>
    <name evidence="4" type="ORF">Kpol_1002p84</name>
</gene>
<dbReference type="GO" id="GO:0061685">
    <property type="term" value="F:diphthine methylesterase activity"/>
    <property type="evidence" value="ECO:0007669"/>
    <property type="project" value="EnsemblFungi"/>
</dbReference>
<dbReference type="EMBL" id="DS480379">
    <property type="protein sequence ID" value="EDO19436.1"/>
    <property type="molecule type" value="Genomic_DNA"/>
</dbReference>
<dbReference type="GO" id="GO:0032456">
    <property type="term" value="P:endocytic recycling"/>
    <property type="evidence" value="ECO:0007669"/>
    <property type="project" value="EnsemblFungi"/>
</dbReference>
<comment type="pathway">
    <text evidence="3">Protein modification.</text>
</comment>
<evidence type="ECO:0000256" key="3">
    <source>
        <dbReference type="ARBA" id="ARBA00043952"/>
    </source>
</evidence>
<sequence>MLESAVLESVKTELPPCCLRIFEDKFVLVGTYELDKPTGNRTGSLDVYNDSLNLLSSYHCYGAILDLKLSPFDSTLALTAHSTGNVTVWKINYDVTNDEIKIDQLTNLQVFDSEVLITSLHFSPLDKNLVLVTNTIGEAATIDITTGLVEFTFDKPDESYSRIETKSYDVQGNSHKAIEAIPEIFTSQHSLECWTGEFGHLQPLQNVIFTGGDDATIIAHDLRSKDMIWSNGRIHSAGVVGIKASTETFRTNHPTSIITGSYDDHIRSIDLRMFGEDSIYPGTNTPALKTRESNLSGGVWRFSERPNSSKDQLLVCCMYNGAKVIDINDQEPDNEDKYFQEIAYLKKGHDSMCYGGDWGNKFIVTCSFYDNSLQKWNLE</sequence>
<accession>A7TEB4</accession>
<keyword evidence="2" id="KW-0677">Repeat</keyword>
<organism evidence="5">
    <name type="scientific">Vanderwaltozyma polyspora (strain ATCC 22028 / DSM 70294 / BCRC 21397 / CBS 2163 / NBRC 10782 / NRRL Y-8283 / UCD 57-17)</name>
    <name type="common">Kluyveromyces polysporus</name>
    <dbReference type="NCBI Taxonomy" id="436907"/>
    <lineage>
        <taxon>Eukaryota</taxon>
        <taxon>Fungi</taxon>
        <taxon>Dikarya</taxon>
        <taxon>Ascomycota</taxon>
        <taxon>Saccharomycotina</taxon>
        <taxon>Saccharomycetes</taxon>
        <taxon>Saccharomycetales</taxon>
        <taxon>Saccharomycetaceae</taxon>
        <taxon>Vanderwaltozyma</taxon>
    </lineage>
</organism>
<keyword evidence="5" id="KW-1185">Reference proteome</keyword>
<dbReference type="GO" id="GO:0005768">
    <property type="term" value="C:endosome"/>
    <property type="evidence" value="ECO:0007669"/>
    <property type="project" value="EnsemblFungi"/>
</dbReference>
<evidence type="ECO:0000256" key="1">
    <source>
        <dbReference type="ARBA" id="ARBA00022574"/>
    </source>
</evidence>
<dbReference type="OMA" id="LVCCMYD"/>
<dbReference type="RefSeq" id="XP_001647294.1">
    <property type="nucleotide sequence ID" value="XM_001647244.1"/>
</dbReference>
<name>A7TEB4_VANPO</name>
<dbReference type="eggNOG" id="KOG0280">
    <property type="taxonomic scope" value="Eukaryota"/>
</dbReference>
<dbReference type="GeneID" id="5547788"/>
<dbReference type="AlphaFoldDB" id="A7TEB4"/>
<dbReference type="GO" id="GO:0017183">
    <property type="term" value="P:protein histidyl modification to diphthamide"/>
    <property type="evidence" value="ECO:0007669"/>
    <property type="project" value="EnsemblFungi"/>
</dbReference>
<evidence type="ECO:0000256" key="2">
    <source>
        <dbReference type="ARBA" id="ARBA00022737"/>
    </source>
</evidence>
<evidence type="ECO:0008006" key="6">
    <source>
        <dbReference type="Google" id="ProtNLM"/>
    </source>
</evidence>
<dbReference type="InterPro" id="IPR052415">
    <property type="entry name" value="Diphthine_MTase"/>
</dbReference>
<dbReference type="PANTHER" id="PTHR46042">
    <property type="entry name" value="DIPHTHINE METHYLTRANSFERASE"/>
    <property type="match status" value="1"/>
</dbReference>
<reference evidence="4 5" key="1">
    <citation type="journal article" date="2007" name="Proc. Natl. Acad. Sci. U.S.A.">
        <title>Independent sorting-out of thousands of duplicated gene pairs in two yeast species descended from a whole-genome duplication.</title>
        <authorList>
            <person name="Scannell D.R."/>
            <person name="Frank A.C."/>
            <person name="Conant G.C."/>
            <person name="Byrne K.P."/>
            <person name="Woolfit M."/>
            <person name="Wolfe K.H."/>
        </authorList>
    </citation>
    <scope>NUCLEOTIDE SEQUENCE [LARGE SCALE GENOMIC DNA]</scope>
    <source>
        <strain evidence="5">ATCC 22028 / DSM 70294 / BCRC 21397 / CBS 2163 / NBRC 10782 / NRRL Y-8283 / UCD 57-17</strain>
    </source>
</reference>
<dbReference type="STRING" id="436907.A7TEB4"/>
<dbReference type="PANTHER" id="PTHR46042:SF1">
    <property type="entry name" value="DIPHTHINE METHYLTRANSFERASE"/>
    <property type="match status" value="1"/>
</dbReference>